<gene>
    <name evidence="1" type="ORF">DN062_08405</name>
</gene>
<protein>
    <recommendedName>
        <fullName evidence="3">Glycosyltransferase family 2 protein</fullName>
    </recommendedName>
</protein>
<accession>A0A364NMC2</accession>
<name>A0A364NMC2_9GAMM</name>
<proteinExistence type="predicted"/>
<evidence type="ECO:0008006" key="3">
    <source>
        <dbReference type="Google" id="ProtNLM"/>
    </source>
</evidence>
<dbReference type="Proteomes" id="UP000250744">
    <property type="component" value="Unassembled WGS sequence"/>
</dbReference>
<dbReference type="OrthoDB" id="6185918at2"/>
<organism evidence="1 2">
    <name type="scientific">Nitrincola tibetensis</name>
    <dbReference type="NCBI Taxonomy" id="2219697"/>
    <lineage>
        <taxon>Bacteria</taxon>
        <taxon>Pseudomonadati</taxon>
        <taxon>Pseudomonadota</taxon>
        <taxon>Gammaproteobacteria</taxon>
        <taxon>Oceanospirillales</taxon>
        <taxon>Oceanospirillaceae</taxon>
        <taxon>Nitrincola</taxon>
    </lineage>
</organism>
<sequence>MTSFYFGTPFLSKQVAVNWEKSVTMLNSMLASVANQSCKDFHHLIACHEIPPIKNEYKSFVTFIPVNSSIPQNRAEMLADKGYKKQVIGHYLHQRVGSAYLMLLDADDLIHRNLVDYVLENKSPHGYLINQGFMYYFGAKKILPLTRNFDQQCGSCAIFYLTQDELPKTLTDEDNRYSSFKSHRFWGEKAETEGRPLQAIPYPAAIYLRTDDISLSSQIVTQKGFKRLKVLAKRFLIEKPISETIKIDFALETQ</sequence>
<dbReference type="EMBL" id="QKRX01000005">
    <property type="protein sequence ID" value="RAU18246.1"/>
    <property type="molecule type" value="Genomic_DNA"/>
</dbReference>
<reference evidence="1 2" key="1">
    <citation type="submission" date="2018-06" db="EMBL/GenBank/DDBJ databases">
        <title>Nitrincola tibetense sp. nov., isolated from Lake XuguoCo on Tibetan Plateau.</title>
        <authorList>
            <person name="Xing P."/>
        </authorList>
    </citation>
    <scope>NUCLEOTIDE SEQUENCE [LARGE SCALE GENOMIC DNA]</scope>
    <source>
        <strain evidence="2">xg18</strain>
    </source>
</reference>
<keyword evidence="2" id="KW-1185">Reference proteome</keyword>
<evidence type="ECO:0000313" key="1">
    <source>
        <dbReference type="EMBL" id="RAU18246.1"/>
    </source>
</evidence>
<dbReference type="AlphaFoldDB" id="A0A364NMC2"/>
<dbReference type="RefSeq" id="WP_112158888.1">
    <property type="nucleotide sequence ID" value="NZ_QKRX01000005.1"/>
</dbReference>
<evidence type="ECO:0000313" key="2">
    <source>
        <dbReference type="Proteomes" id="UP000250744"/>
    </source>
</evidence>
<comment type="caution">
    <text evidence="1">The sequence shown here is derived from an EMBL/GenBank/DDBJ whole genome shotgun (WGS) entry which is preliminary data.</text>
</comment>